<accession>K1JXW0</accession>
<evidence type="ECO:0000313" key="1">
    <source>
        <dbReference type="EMBL" id="EKB31448.1"/>
    </source>
</evidence>
<dbReference type="AlphaFoldDB" id="K1JXW0"/>
<protein>
    <recommendedName>
        <fullName evidence="3">DUF2612 domain-containing protein</fullName>
    </recommendedName>
</protein>
<reference evidence="1 2" key="1">
    <citation type="submission" date="2012-05" db="EMBL/GenBank/DDBJ databases">
        <title>The Genome Sequence of Sutterella wadsworthensis 2_1_59BFAA.</title>
        <authorList>
            <consortium name="The Broad Institute Genome Sequencing Platform"/>
            <person name="Earl A."/>
            <person name="Ward D."/>
            <person name="Feldgarden M."/>
            <person name="Gevers D."/>
            <person name="Daigneault M."/>
            <person name="Strauss J."/>
            <person name="Allen-Vercoe E."/>
            <person name="Walker B."/>
            <person name="Young S.K."/>
            <person name="Zeng Q."/>
            <person name="Gargeya S."/>
            <person name="Fitzgerald M."/>
            <person name="Haas B."/>
            <person name="Abouelleil A."/>
            <person name="Alvarado L."/>
            <person name="Arachchi H.M."/>
            <person name="Berlin A.M."/>
            <person name="Chapman S.B."/>
            <person name="Goldberg J."/>
            <person name="Griggs A."/>
            <person name="Gujja S."/>
            <person name="Hansen M."/>
            <person name="Howarth C."/>
            <person name="Imamovic A."/>
            <person name="Larimer J."/>
            <person name="McCowen C."/>
            <person name="Montmayeur A."/>
            <person name="Murphy C."/>
            <person name="Neiman D."/>
            <person name="Pearson M."/>
            <person name="Priest M."/>
            <person name="Roberts A."/>
            <person name="Saif S."/>
            <person name="Shea T."/>
            <person name="Sisk P."/>
            <person name="Sykes S."/>
            <person name="Wortman J."/>
            <person name="Nusbaum C."/>
            <person name="Birren B."/>
        </authorList>
    </citation>
    <scope>NUCLEOTIDE SEQUENCE [LARGE SCALE GENOMIC DNA]</scope>
    <source>
        <strain evidence="1 2">2_1_59BFAA</strain>
    </source>
</reference>
<gene>
    <name evidence="1" type="ORF">HMPREF9465_00926</name>
</gene>
<dbReference type="InterPro" id="IPR021283">
    <property type="entry name" value="Phage_Wedge1"/>
</dbReference>
<dbReference type="Pfam" id="PF11041">
    <property type="entry name" value="Phage_Wedge1"/>
    <property type="match status" value="1"/>
</dbReference>
<comment type="caution">
    <text evidence="1">The sequence shown here is derived from an EMBL/GenBank/DDBJ whole genome shotgun (WGS) entry which is preliminary data.</text>
</comment>
<dbReference type="STRING" id="742823.HMPREF9465_00926"/>
<evidence type="ECO:0008006" key="3">
    <source>
        <dbReference type="Google" id="ProtNLM"/>
    </source>
</evidence>
<keyword evidence="2" id="KW-1185">Reference proteome</keyword>
<evidence type="ECO:0000313" key="2">
    <source>
        <dbReference type="Proteomes" id="UP000005835"/>
    </source>
</evidence>
<proteinExistence type="predicted"/>
<organism evidence="1 2">
    <name type="scientific">Sutterella wadsworthensis 2_1_59BFAA</name>
    <dbReference type="NCBI Taxonomy" id="742823"/>
    <lineage>
        <taxon>Bacteria</taxon>
        <taxon>Pseudomonadati</taxon>
        <taxon>Pseudomonadota</taxon>
        <taxon>Betaproteobacteria</taxon>
        <taxon>Burkholderiales</taxon>
        <taxon>Sutterellaceae</taxon>
        <taxon>Sutterella</taxon>
    </lineage>
</organism>
<dbReference type="HOGENOM" id="CLU_1314431_0_0_4"/>
<sequence>MMAETQTWEDILSVDCVQNMADFADMSTDAIQSQYSHATRIRQSASMLRDKIDATELLESLQQTIADMRTAKGVYLDWWGTRVGVSRLLKVGSDFTRFDDDYYRFLLFYRARCNLSNATAATMNNMLSQLTDTKVFVVDYQNMTINSIVIIGSISELQAQILEVYGLLNRPSGVLTNFLIIYPDEQIFGFEGSGLLPFDQGVFNPGRTIGT</sequence>
<dbReference type="eggNOG" id="ENOG503080D">
    <property type="taxonomic scope" value="Bacteria"/>
</dbReference>
<name>K1JXW0_9BURK</name>
<dbReference type="Proteomes" id="UP000005835">
    <property type="component" value="Unassembled WGS sequence"/>
</dbReference>
<dbReference type="EMBL" id="ADMG01000024">
    <property type="protein sequence ID" value="EKB31448.1"/>
    <property type="molecule type" value="Genomic_DNA"/>
</dbReference>
<dbReference type="OrthoDB" id="8158189at2"/>